<sequence>MNPMDTFDPDMPCRVRDGLNDQIIEWSAQWASMYHEHASKWDEGVISWDGLLLNGWAPIVPSHPCSH</sequence>
<evidence type="ECO:0000313" key="1">
    <source>
        <dbReference type="EMBL" id="MEY9453359.1"/>
    </source>
</evidence>
<organism evidence="1 2">
    <name type="scientific">Bradyrhizobium ottawaense</name>
    <dbReference type="NCBI Taxonomy" id="931866"/>
    <lineage>
        <taxon>Bacteria</taxon>
        <taxon>Pseudomonadati</taxon>
        <taxon>Pseudomonadota</taxon>
        <taxon>Alphaproteobacteria</taxon>
        <taxon>Hyphomicrobiales</taxon>
        <taxon>Nitrobacteraceae</taxon>
        <taxon>Bradyrhizobium</taxon>
    </lineage>
</organism>
<name>A0ABV4FP31_9BRAD</name>
<dbReference type="Proteomes" id="UP001565369">
    <property type="component" value="Unassembled WGS sequence"/>
</dbReference>
<comment type="caution">
    <text evidence="1">The sequence shown here is derived from an EMBL/GenBank/DDBJ whole genome shotgun (WGS) entry which is preliminary data.</text>
</comment>
<keyword evidence="2" id="KW-1185">Reference proteome</keyword>
<dbReference type="RefSeq" id="WP_038974728.1">
    <property type="nucleotide sequence ID" value="NZ_AP021854.1"/>
</dbReference>
<evidence type="ECO:0000313" key="2">
    <source>
        <dbReference type="Proteomes" id="UP001565369"/>
    </source>
</evidence>
<dbReference type="EMBL" id="JBGBZJ010000003">
    <property type="protein sequence ID" value="MEY9453359.1"/>
    <property type="molecule type" value="Genomic_DNA"/>
</dbReference>
<protein>
    <submittedName>
        <fullName evidence="1">Uncharacterized protein</fullName>
    </submittedName>
</protein>
<reference evidence="1 2" key="1">
    <citation type="submission" date="2024-07" db="EMBL/GenBank/DDBJ databases">
        <title>Genomic Encyclopedia of Type Strains, Phase V (KMG-V): Genome sequencing to study the core and pangenomes of soil and plant-associated prokaryotes.</title>
        <authorList>
            <person name="Whitman W."/>
        </authorList>
    </citation>
    <scope>NUCLEOTIDE SEQUENCE [LARGE SCALE GENOMIC DNA]</scope>
    <source>
        <strain evidence="1 2">USDA 152</strain>
    </source>
</reference>
<proteinExistence type="predicted"/>
<accession>A0ABV4FP31</accession>
<gene>
    <name evidence="1" type="ORF">ABIG07_002307</name>
</gene>